<dbReference type="InterPro" id="IPR017795">
    <property type="entry name" value="ABBA_NscD-like"/>
</dbReference>
<dbReference type="RefSeq" id="XP_046065130.1">
    <property type="nucleotide sequence ID" value="XM_046218860.1"/>
</dbReference>
<dbReference type="GeneID" id="70249147"/>
<dbReference type="AlphaFoldDB" id="A0AAD4KCP7"/>
<dbReference type="Pfam" id="PF11991">
    <property type="entry name" value="Trp_DMAT"/>
    <property type="match status" value="1"/>
</dbReference>
<evidence type="ECO:0000313" key="3">
    <source>
        <dbReference type="EMBL" id="KAH8688639.1"/>
    </source>
</evidence>
<proteinExistence type="inferred from homology"/>
<protein>
    <submittedName>
        <fullName evidence="3">Aromatic prenyltransferase</fullName>
    </submittedName>
</protein>
<dbReference type="CDD" id="cd13929">
    <property type="entry name" value="PT-DMATS_CymD"/>
    <property type="match status" value="1"/>
</dbReference>
<evidence type="ECO:0000313" key="4">
    <source>
        <dbReference type="Proteomes" id="UP001201262"/>
    </source>
</evidence>
<evidence type="ECO:0000256" key="2">
    <source>
        <dbReference type="ARBA" id="ARBA00022679"/>
    </source>
</evidence>
<dbReference type="PANTHER" id="PTHR40627">
    <property type="entry name" value="INDOLE PRENYLTRANSFERASE TDIB-RELATED"/>
    <property type="match status" value="1"/>
</dbReference>
<dbReference type="GO" id="GO:0016765">
    <property type="term" value="F:transferase activity, transferring alkyl or aryl (other than methyl) groups"/>
    <property type="evidence" value="ECO:0007669"/>
    <property type="project" value="InterPro"/>
</dbReference>
<dbReference type="PANTHER" id="PTHR40627:SF3">
    <property type="entry name" value="PRENYLTRANSFERASE ASQH2-RELATED"/>
    <property type="match status" value="1"/>
</dbReference>
<name>A0AAD4KCP7_9EURO</name>
<keyword evidence="2" id="KW-0808">Transferase</keyword>
<accession>A0AAD4KCP7</accession>
<gene>
    <name evidence="3" type="ORF">BGW36DRAFT_402415</name>
</gene>
<sequence>MAFHTQTLIPLMGPYPQIFKGTITRSGLPLEFSTNYTQHSSGDPVWRIGFEPVGAHSGTERDLYNQVAMSELFTRLKELGLAGYNTTLFEHFIARHTCKAMGTDFGRLFNESIEPLRDSMGDLSAFNVIDEYMEQTDGYSNFAFLSWDCVAPANSTNIVTWSKMEEIWTLGGRLSGETTMRGLGYLKRLWQLTQIRDGCRAFTGRFDNGTDSTPTPLVWNYEMRPGSPEPLSKVYFPIHGGSDLTIVRGLATFFEEIGLVEQGRSYEQNPERDLSKTACLTSWISFAYTEKTGVYLSVYYHSSSDYPWTDKEE</sequence>
<keyword evidence="4" id="KW-1185">Reference proteome</keyword>
<reference evidence="3" key="1">
    <citation type="submission" date="2021-12" db="EMBL/GenBank/DDBJ databases">
        <title>Convergent genome expansion in fungi linked to evolution of root-endophyte symbiosis.</title>
        <authorList>
            <consortium name="DOE Joint Genome Institute"/>
            <person name="Ke Y.-H."/>
            <person name="Bonito G."/>
            <person name="Liao H.-L."/>
            <person name="Looney B."/>
            <person name="Rojas-Flechas A."/>
            <person name="Nash J."/>
            <person name="Hameed K."/>
            <person name="Schadt C."/>
            <person name="Martin F."/>
            <person name="Crous P.W."/>
            <person name="Miettinen O."/>
            <person name="Magnuson J.K."/>
            <person name="Labbe J."/>
            <person name="Jacobson D."/>
            <person name="Doktycz M.J."/>
            <person name="Veneault-Fourrey C."/>
            <person name="Kuo A."/>
            <person name="Mondo S."/>
            <person name="Calhoun S."/>
            <person name="Riley R."/>
            <person name="Ohm R."/>
            <person name="LaButti K."/>
            <person name="Andreopoulos B."/>
            <person name="Pangilinan J."/>
            <person name="Nolan M."/>
            <person name="Tritt A."/>
            <person name="Clum A."/>
            <person name="Lipzen A."/>
            <person name="Daum C."/>
            <person name="Barry K."/>
            <person name="Grigoriev I.V."/>
            <person name="Vilgalys R."/>
        </authorList>
    </citation>
    <scope>NUCLEOTIDE SEQUENCE</scope>
    <source>
        <strain evidence="3">PMI_201</strain>
    </source>
</reference>
<organism evidence="3 4">
    <name type="scientific">Talaromyces proteolyticus</name>
    <dbReference type="NCBI Taxonomy" id="1131652"/>
    <lineage>
        <taxon>Eukaryota</taxon>
        <taxon>Fungi</taxon>
        <taxon>Dikarya</taxon>
        <taxon>Ascomycota</taxon>
        <taxon>Pezizomycotina</taxon>
        <taxon>Eurotiomycetes</taxon>
        <taxon>Eurotiomycetidae</taxon>
        <taxon>Eurotiales</taxon>
        <taxon>Trichocomaceae</taxon>
        <taxon>Talaromyces</taxon>
        <taxon>Talaromyces sect. Bacilispori</taxon>
    </lineage>
</organism>
<dbReference type="GO" id="GO:0009820">
    <property type="term" value="P:alkaloid metabolic process"/>
    <property type="evidence" value="ECO:0007669"/>
    <property type="project" value="InterPro"/>
</dbReference>
<evidence type="ECO:0000256" key="1">
    <source>
        <dbReference type="ARBA" id="ARBA00010209"/>
    </source>
</evidence>
<comment type="caution">
    <text evidence="3">The sequence shown here is derived from an EMBL/GenBank/DDBJ whole genome shotgun (WGS) entry which is preliminary data.</text>
</comment>
<dbReference type="Proteomes" id="UP001201262">
    <property type="component" value="Unassembled WGS sequence"/>
</dbReference>
<dbReference type="EMBL" id="JAJTJA010000019">
    <property type="protein sequence ID" value="KAH8688639.1"/>
    <property type="molecule type" value="Genomic_DNA"/>
</dbReference>
<comment type="similarity">
    <text evidence="1">Belongs to the tryptophan dimethylallyltransferase family.</text>
</comment>